<dbReference type="EMBL" id="JACHDY010000003">
    <property type="protein sequence ID" value="MBB5318012.1"/>
    <property type="molecule type" value="Genomic_DNA"/>
</dbReference>
<evidence type="ECO:0000313" key="2">
    <source>
        <dbReference type="Proteomes" id="UP000568106"/>
    </source>
</evidence>
<sequence length="222" mass="25385">MVELRPQPSPAEQVNEDALQERWAQQYLKEEFTRLGFTKVEGPFNRGPDYRVFHKRRWLWAEVETQWKNYFKHGHHENPAFDDVEYLILLSSETPSPDALAYLPPRILHIDRQHFLAWYEKAAAPELLGKEFGARAAIVAGAMQHHWTTICSDVDRDDATCPDCDSCGYFGGGEFGEATPFYQDMAARFLISTGLSDTGRPDLRKVKAASLEQFVEEHPPGE</sequence>
<keyword evidence="2" id="KW-1185">Reference proteome</keyword>
<evidence type="ECO:0000313" key="1">
    <source>
        <dbReference type="EMBL" id="MBB5318012.1"/>
    </source>
</evidence>
<reference evidence="1" key="1">
    <citation type="submission" date="2020-08" db="EMBL/GenBank/DDBJ databases">
        <title>Genomic Encyclopedia of Type Strains, Phase IV (KMG-V): Genome sequencing to study the core and pangenomes of soil and plant-associated prokaryotes.</title>
        <authorList>
            <person name="Whitman W."/>
        </authorList>
    </citation>
    <scope>NUCLEOTIDE SEQUENCE [LARGE SCALE GENOMIC DNA]</scope>
    <source>
        <strain evidence="1">M8UP27</strain>
    </source>
</reference>
<dbReference type="Proteomes" id="UP000568106">
    <property type="component" value="Unassembled WGS sequence"/>
</dbReference>
<proteinExistence type="predicted"/>
<comment type="caution">
    <text evidence="1">The sequence shown here is derived from an EMBL/GenBank/DDBJ whole genome shotgun (WGS) entry which is preliminary data.</text>
</comment>
<dbReference type="AlphaFoldDB" id="A0A7W8MS55"/>
<gene>
    <name evidence="1" type="ORF">HDF09_002698</name>
</gene>
<accession>A0A7W8MS55</accession>
<name>A0A7W8MS55_9BACT</name>
<protein>
    <submittedName>
        <fullName evidence="1">Uncharacterized protein</fullName>
    </submittedName>
</protein>
<organism evidence="1 2">
    <name type="scientific">Tunturiibacter empetritectus</name>
    <dbReference type="NCBI Taxonomy" id="3069691"/>
    <lineage>
        <taxon>Bacteria</taxon>
        <taxon>Pseudomonadati</taxon>
        <taxon>Acidobacteriota</taxon>
        <taxon>Terriglobia</taxon>
        <taxon>Terriglobales</taxon>
        <taxon>Acidobacteriaceae</taxon>
        <taxon>Tunturiibacter</taxon>
    </lineage>
</organism>